<keyword evidence="2" id="KW-0472">Membrane</keyword>
<dbReference type="SUPFAM" id="SSF53822">
    <property type="entry name" value="Periplasmic binding protein-like I"/>
    <property type="match status" value="1"/>
</dbReference>
<dbReference type="STRING" id="1090615.SAMN04515671_0823"/>
<dbReference type="Gene3D" id="3.40.50.2300">
    <property type="match status" value="2"/>
</dbReference>
<evidence type="ECO:0000313" key="4">
    <source>
        <dbReference type="Proteomes" id="UP000198741"/>
    </source>
</evidence>
<dbReference type="EMBL" id="LT629710">
    <property type="protein sequence ID" value="SDO40130.1"/>
    <property type="molecule type" value="Genomic_DNA"/>
</dbReference>
<reference evidence="3 4" key="1">
    <citation type="submission" date="2016-10" db="EMBL/GenBank/DDBJ databases">
        <authorList>
            <person name="de Groot N.N."/>
        </authorList>
    </citation>
    <scope>NUCLEOTIDE SEQUENCE [LARGE SCALE GENOMIC DNA]</scope>
    <source>
        <strain evidence="4">P4-7,KCTC 19426,CECT 7604</strain>
    </source>
</reference>
<feature type="compositionally biased region" description="Low complexity" evidence="1">
    <location>
        <begin position="69"/>
        <end position="78"/>
    </location>
</feature>
<feature type="transmembrane region" description="Helical" evidence="2">
    <location>
        <begin position="31"/>
        <end position="54"/>
    </location>
</feature>
<gene>
    <name evidence="3" type="ORF">SAMN04515671_0823</name>
</gene>
<proteinExistence type="predicted"/>
<dbReference type="InterPro" id="IPR028082">
    <property type="entry name" value="Peripla_BP_I"/>
</dbReference>
<evidence type="ECO:0000313" key="3">
    <source>
        <dbReference type="EMBL" id="SDO40130.1"/>
    </source>
</evidence>
<protein>
    <recommendedName>
        <fullName evidence="5">ABC-type branched-chain amino acid transport system, substrate-binding protein</fullName>
    </recommendedName>
</protein>
<feature type="compositionally biased region" description="Polar residues" evidence="1">
    <location>
        <begin position="1"/>
        <end position="14"/>
    </location>
</feature>
<dbReference type="Proteomes" id="UP000198741">
    <property type="component" value="Chromosome I"/>
</dbReference>
<organism evidence="3 4">
    <name type="scientific">Nakamurella panacisegetis</name>
    <dbReference type="NCBI Taxonomy" id="1090615"/>
    <lineage>
        <taxon>Bacteria</taxon>
        <taxon>Bacillati</taxon>
        <taxon>Actinomycetota</taxon>
        <taxon>Actinomycetes</taxon>
        <taxon>Nakamurellales</taxon>
        <taxon>Nakamurellaceae</taxon>
        <taxon>Nakamurella</taxon>
    </lineage>
</organism>
<dbReference type="AlphaFoldDB" id="A0A1H0J9B2"/>
<evidence type="ECO:0008006" key="5">
    <source>
        <dbReference type="Google" id="ProtNLM"/>
    </source>
</evidence>
<accession>A0A1H0J9B2</accession>
<evidence type="ECO:0000256" key="1">
    <source>
        <dbReference type="SAM" id="MobiDB-lite"/>
    </source>
</evidence>
<keyword evidence="2" id="KW-0812">Transmembrane</keyword>
<feature type="region of interest" description="Disordered" evidence="1">
    <location>
        <begin position="1"/>
        <end position="23"/>
    </location>
</feature>
<keyword evidence="2" id="KW-1133">Transmembrane helix</keyword>
<keyword evidence="4" id="KW-1185">Reference proteome</keyword>
<feature type="region of interest" description="Disordered" evidence="1">
    <location>
        <begin position="58"/>
        <end position="78"/>
    </location>
</feature>
<name>A0A1H0J9B2_9ACTN</name>
<evidence type="ECO:0000256" key="2">
    <source>
        <dbReference type="SAM" id="Phobius"/>
    </source>
</evidence>
<sequence>MDPNAPSITRTGQGRTVPDSRYRESVSRRSLSLATAVVMTLAVGAAGCTSGATLGSTGTVSLSAPPSPGRTTAATASSSMTLTPVTPNGLLAGAGVTDRTITLGMLVNATEDRGFSTGVALWEKTANSAGGICGRRVQTTANRPSESLAYAYARIAGATLGLITLPSEAETPTLAALSSADQIPTLTLGGSSSTLTRTGPVVIGATADIEAINALAYLRSVGRLPSGSTLGVLTDSSVDAANALAGARWWAARNSVSINAKMVAASTVPTDWGSVRAVLVMAPAAQVVATVDATRNDVDIVTDLRGYDPGTITAPGGRLLVTLPTPAYGSDNPGAAAVAKEFVASGQTSPGAELIAGYGVGAAWGRILTQACSARTLTHQGVVTAMTTVGPASVDSLFGPSDPGLVVGSALPATRVSSIARADPSAPAGLRPLIWLQTAPGIADYVPAR</sequence>